<keyword evidence="3" id="KW-0480">Metal-thiolate cluster</keyword>
<dbReference type="InterPro" id="IPR018064">
    <property type="entry name" value="Metalthion_vert_metal_BS"/>
</dbReference>
<evidence type="ECO:0008006" key="7">
    <source>
        <dbReference type="Google" id="ProtNLM"/>
    </source>
</evidence>
<organism evidence="5 6">
    <name type="scientific">Macaca fascicularis</name>
    <name type="common">Crab-eating macaque</name>
    <name type="synonym">Cynomolgus monkey</name>
    <dbReference type="NCBI Taxonomy" id="9541"/>
    <lineage>
        <taxon>Eukaryota</taxon>
        <taxon>Metazoa</taxon>
        <taxon>Chordata</taxon>
        <taxon>Craniata</taxon>
        <taxon>Vertebrata</taxon>
        <taxon>Euteleostomi</taxon>
        <taxon>Mammalia</taxon>
        <taxon>Eutheria</taxon>
        <taxon>Euarchontoglires</taxon>
        <taxon>Primates</taxon>
        <taxon>Haplorrhini</taxon>
        <taxon>Catarrhini</taxon>
        <taxon>Cercopithecidae</taxon>
        <taxon>Cercopithecinae</taxon>
        <taxon>Macaca</taxon>
    </lineage>
</organism>
<feature type="region of interest" description="Disordered" evidence="4">
    <location>
        <begin position="62"/>
        <end position="105"/>
    </location>
</feature>
<dbReference type="InterPro" id="IPR017854">
    <property type="entry name" value="Metalthion_dom_sf"/>
</dbReference>
<evidence type="ECO:0000256" key="1">
    <source>
        <dbReference type="ARBA" id="ARBA00007283"/>
    </source>
</evidence>
<dbReference type="GO" id="GO:0071294">
    <property type="term" value="P:cellular response to zinc ion"/>
    <property type="evidence" value="ECO:0007669"/>
    <property type="project" value="TreeGrafter"/>
</dbReference>
<dbReference type="GO" id="GO:0071276">
    <property type="term" value="P:cellular response to cadmium ion"/>
    <property type="evidence" value="ECO:0007669"/>
    <property type="project" value="TreeGrafter"/>
</dbReference>
<dbReference type="GO" id="GO:0046872">
    <property type="term" value="F:metal ion binding"/>
    <property type="evidence" value="ECO:0007669"/>
    <property type="project" value="UniProtKB-KW"/>
</dbReference>
<dbReference type="Ensembl" id="ENSMFAT00000085008.1">
    <property type="protein sequence ID" value="ENSMFAP00000061991.1"/>
    <property type="gene ID" value="ENSMFAG00000047314.1"/>
</dbReference>
<dbReference type="GO" id="GO:0071280">
    <property type="term" value="P:cellular response to copper ion"/>
    <property type="evidence" value="ECO:0007669"/>
    <property type="project" value="TreeGrafter"/>
</dbReference>
<dbReference type="PROSITE" id="PS00203">
    <property type="entry name" value="METALLOTHIONEIN_VRT"/>
    <property type="match status" value="1"/>
</dbReference>
<comment type="similarity">
    <text evidence="1">Belongs to the metallothionein superfamily. Type 1 family.</text>
</comment>
<keyword evidence="2" id="KW-0479">Metal-binding</keyword>
<dbReference type="SUPFAM" id="SSF57868">
    <property type="entry name" value="Metallothionein"/>
    <property type="match status" value="1"/>
</dbReference>
<dbReference type="AlphaFoldDB" id="A0A7N9D784"/>
<dbReference type="GeneTree" id="ENSGT00950000182967"/>
<dbReference type="InterPro" id="IPR023587">
    <property type="entry name" value="Metalthion_dom_sf_vert"/>
</dbReference>
<evidence type="ECO:0000256" key="3">
    <source>
        <dbReference type="ARBA" id="ARBA00022851"/>
    </source>
</evidence>
<reference evidence="5" key="2">
    <citation type="submission" date="2025-08" db="UniProtKB">
        <authorList>
            <consortium name="Ensembl"/>
        </authorList>
    </citation>
    <scope>IDENTIFICATION</scope>
</reference>
<dbReference type="GO" id="GO:0006882">
    <property type="term" value="P:intracellular zinc ion homeostasis"/>
    <property type="evidence" value="ECO:0007669"/>
    <property type="project" value="TreeGrafter"/>
</dbReference>
<evidence type="ECO:0000256" key="4">
    <source>
        <dbReference type="SAM" id="MobiDB-lite"/>
    </source>
</evidence>
<dbReference type="FunFam" id="4.10.10.10:FF:000002">
    <property type="entry name" value="Metallothionein"/>
    <property type="match status" value="1"/>
</dbReference>
<dbReference type="Gene3D" id="4.10.10.10">
    <property type="entry name" value="Metallothionein Isoform II"/>
    <property type="match status" value="1"/>
</dbReference>
<dbReference type="GO" id="GO:0005634">
    <property type="term" value="C:nucleus"/>
    <property type="evidence" value="ECO:0007669"/>
    <property type="project" value="TreeGrafter"/>
</dbReference>
<reference evidence="5 6" key="1">
    <citation type="submission" date="2013-03" db="EMBL/GenBank/DDBJ databases">
        <authorList>
            <person name="Warren W."/>
            <person name="Wilson R.K."/>
        </authorList>
    </citation>
    <scope>NUCLEOTIDE SEQUENCE</scope>
</reference>
<accession>A0A7N9D784</accession>
<evidence type="ECO:0000256" key="2">
    <source>
        <dbReference type="ARBA" id="ARBA00022723"/>
    </source>
</evidence>
<evidence type="ECO:0000313" key="5">
    <source>
        <dbReference type="Ensembl" id="ENSMFAP00000061991.1"/>
    </source>
</evidence>
<keyword evidence="6" id="KW-1185">Reference proteome</keyword>
<dbReference type="Pfam" id="PF00131">
    <property type="entry name" value="Metallothio"/>
    <property type="match status" value="1"/>
</dbReference>
<dbReference type="GO" id="GO:0010273">
    <property type="term" value="P:detoxification of copper ion"/>
    <property type="evidence" value="ECO:0007669"/>
    <property type="project" value="TreeGrafter"/>
</dbReference>
<dbReference type="InterPro" id="IPR000006">
    <property type="entry name" value="Metalthion_vert"/>
</dbReference>
<proteinExistence type="inferred from homology"/>
<evidence type="ECO:0000313" key="6">
    <source>
        <dbReference type="Proteomes" id="UP000233100"/>
    </source>
</evidence>
<protein>
    <recommendedName>
        <fullName evidence="7">Metallothionein</fullName>
    </recommendedName>
</protein>
<reference evidence="5" key="3">
    <citation type="submission" date="2025-09" db="UniProtKB">
        <authorList>
            <consortium name="Ensembl"/>
        </authorList>
    </citation>
    <scope>IDENTIFICATION</scope>
</reference>
<dbReference type="Proteomes" id="UP000233100">
    <property type="component" value="Chromosome 20"/>
</dbReference>
<name>A0A7N9D784_MACFA</name>
<dbReference type="PANTHER" id="PTHR23299:SF52">
    <property type="entry name" value="METALLOTHIONEIN"/>
    <property type="match status" value="1"/>
</dbReference>
<sequence length="251" mass="26770">MTVLCTQLPRRARRLRPIQGRSWGCTPAPGKAKYRRWGGGGENIATTRGWVPGTLGDWDVQQPQGNEENGEVVGSRTAGAPRTSGCTGLSERASERQTRHPRRTPCARPACCSQFRPVPTGGRDSAGRVQARAGPLRTVPSPPAEGAAGSRLQCAFQLPDALFASPLLSWLEMDPNCSCATGASCSCASSCKCKECKCTSCKKSECGAISRNLALWLNLGGNPRLAWSARFWGTPFFAPVGHVIPSPGFLL</sequence>
<dbReference type="PANTHER" id="PTHR23299">
    <property type="entry name" value="METALLOTHIONEIN"/>
    <property type="match status" value="1"/>
</dbReference>
<dbReference type="GO" id="GO:0005737">
    <property type="term" value="C:cytoplasm"/>
    <property type="evidence" value="ECO:0007669"/>
    <property type="project" value="TreeGrafter"/>
</dbReference>